<evidence type="ECO:0000313" key="2">
    <source>
        <dbReference type="EMBL" id="CAK0843776.1"/>
    </source>
</evidence>
<sequence>EMGSFDDYPDFEWKGRGVAGKGKDQKEEHSSARTLHCGGLQASVSLEIEGGGLAAIAGLVGQKLGPSPRQTQKVEGSVSQVGRGVASVARQFQEWREIAMPGLGAP</sequence>
<feature type="non-terminal residue" evidence="2">
    <location>
        <position position="106"/>
    </location>
</feature>
<accession>A0ABN9TDV7</accession>
<feature type="non-terminal residue" evidence="2">
    <location>
        <position position="1"/>
    </location>
</feature>
<gene>
    <name evidence="2" type="ORF">PCOR1329_LOCUS38018</name>
</gene>
<evidence type="ECO:0000313" key="3">
    <source>
        <dbReference type="Proteomes" id="UP001189429"/>
    </source>
</evidence>
<evidence type="ECO:0000256" key="1">
    <source>
        <dbReference type="SAM" id="MobiDB-lite"/>
    </source>
</evidence>
<dbReference type="EMBL" id="CAUYUJ010014607">
    <property type="protein sequence ID" value="CAK0843776.1"/>
    <property type="molecule type" value="Genomic_DNA"/>
</dbReference>
<organism evidence="2 3">
    <name type="scientific">Prorocentrum cordatum</name>
    <dbReference type="NCBI Taxonomy" id="2364126"/>
    <lineage>
        <taxon>Eukaryota</taxon>
        <taxon>Sar</taxon>
        <taxon>Alveolata</taxon>
        <taxon>Dinophyceae</taxon>
        <taxon>Prorocentrales</taxon>
        <taxon>Prorocentraceae</taxon>
        <taxon>Prorocentrum</taxon>
    </lineage>
</organism>
<name>A0ABN9TDV7_9DINO</name>
<dbReference type="Proteomes" id="UP001189429">
    <property type="component" value="Unassembled WGS sequence"/>
</dbReference>
<feature type="region of interest" description="Disordered" evidence="1">
    <location>
        <begin position="1"/>
        <end position="36"/>
    </location>
</feature>
<keyword evidence="3" id="KW-1185">Reference proteome</keyword>
<reference evidence="2" key="1">
    <citation type="submission" date="2023-10" db="EMBL/GenBank/DDBJ databases">
        <authorList>
            <person name="Chen Y."/>
            <person name="Shah S."/>
            <person name="Dougan E. K."/>
            <person name="Thang M."/>
            <person name="Chan C."/>
        </authorList>
    </citation>
    <scope>NUCLEOTIDE SEQUENCE [LARGE SCALE GENOMIC DNA]</scope>
</reference>
<proteinExistence type="predicted"/>
<comment type="caution">
    <text evidence="2">The sequence shown here is derived from an EMBL/GenBank/DDBJ whole genome shotgun (WGS) entry which is preliminary data.</text>
</comment>
<protein>
    <submittedName>
        <fullName evidence="2">Uncharacterized protein</fullName>
    </submittedName>
</protein>
<feature type="compositionally biased region" description="Basic and acidic residues" evidence="1">
    <location>
        <begin position="11"/>
        <end position="31"/>
    </location>
</feature>